<dbReference type="Gene3D" id="3.10.20.30">
    <property type="match status" value="1"/>
</dbReference>
<accession>A0A919E819</accession>
<comment type="caution">
    <text evidence="8">The sequence shown here is derived from an EMBL/GenBank/DDBJ whole genome shotgun (WGS) entry which is preliminary data.</text>
</comment>
<reference evidence="8" key="1">
    <citation type="journal article" date="2014" name="Int. J. Syst. Evol. Microbiol.">
        <title>Complete genome sequence of Corynebacterium casei LMG S-19264T (=DSM 44701T), isolated from a smear-ripened cheese.</title>
        <authorList>
            <consortium name="US DOE Joint Genome Institute (JGI-PGF)"/>
            <person name="Walter F."/>
            <person name="Albersmeier A."/>
            <person name="Kalinowski J."/>
            <person name="Ruckert C."/>
        </authorList>
    </citation>
    <scope>NUCLEOTIDE SEQUENCE</scope>
    <source>
        <strain evidence="8">KCTC 42590</strain>
    </source>
</reference>
<sequence length="112" mass="12287">MTHVTVTFIKHDSDELVTTTAPGVSLLQLAQEEGLDIEGACEGNMACSTCHMIIDREHFAQLPEASEEEEEMLDLAPGLTSTSRLGCQVIVSEDMDGMRVKLPKESRNMMGF</sequence>
<gene>
    <name evidence="8" type="primary">fdxB</name>
    <name evidence="8" type="ORF">GCM10017044_23270</name>
</gene>
<dbReference type="Pfam" id="PF00111">
    <property type="entry name" value="Fer2"/>
    <property type="match status" value="1"/>
</dbReference>
<dbReference type="AlphaFoldDB" id="A0A919E819"/>
<evidence type="ECO:0000256" key="1">
    <source>
        <dbReference type="ARBA" id="ARBA00010914"/>
    </source>
</evidence>
<dbReference type="CDD" id="cd00207">
    <property type="entry name" value="fer2"/>
    <property type="match status" value="1"/>
</dbReference>
<keyword evidence="9" id="KW-1185">Reference proteome</keyword>
<dbReference type="InterPro" id="IPR001041">
    <property type="entry name" value="2Fe-2S_ferredoxin-type"/>
</dbReference>
<dbReference type="InterPro" id="IPR036010">
    <property type="entry name" value="2Fe-2S_ferredoxin-like_sf"/>
</dbReference>
<evidence type="ECO:0000256" key="6">
    <source>
        <dbReference type="ARBA" id="ARBA00034078"/>
    </source>
</evidence>
<dbReference type="GO" id="GO:0140647">
    <property type="term" value="P:P450-containing electron transport chain"/>
    <property type="evidence" value="ECO:0007669"/>
    <property type="project" value="InterPro"/>
</dbReference>
<evidence type="ECO:0000256" key="2">
    <source>
        <dbReference type="ARBA" id="ARBA00022714"/>
    </source>
</evidence>
<keyword evidence="2" id="KW-0001">2Fe-2S</keyword>
<dbReference type="PRINTS" id="PR00355">
    <property type="entry name" value="ADRENODOXIN"/>
</dbReference>
<proteinExistence type="inferred from homology"/>
<dbReference type="PANTHER" id="PTHR23426">
    <property type="entry name" value="FERREDOXIN/ADRENODOXIN"/>
    <property type="match status" value="1"/>
</dbReference>
<dbReference type="RefSeq" id="WP_191253145.1">
    <property type="nucleotide sequence ID" value="NZ_BNCI01000002.1"/>
</dbReference>
<evidence type="ECO:0000256" key="4">
    <source>
        <dbReference type="ARBA" id="ARBA00023004"/>
    </source>
</evidence>
<dbReference type="GO" id="GO:0009055">
    <property type="term" value="F:electron transfer activity"/>
    <property type="evidence" value="ECO:0007669"/>
    <property type="project" value="TreeGrafter"/>
</dbReference>
<name>A0A919E819_9PROT</name>
<evidence type="ECO:0000256" key="5">
    <source>
        <dbReference type="ARBA" id="ARBA00023014"/>
    </source>
</evidence>
<dbReference type="PROSITE" id="PS51085">
    <property type="entry name" value="2FE2S_FER_2"/>
    <property type="match status" value="1"/>
</dbReference>
<protein>
    <submittedName>
        <fullName evidence="8">2Fe-2S ferredoxin</fullName>
    </submittedName>
</protein>
<keyword evidence="5" id="KW-0411">Iron-sulfur</keyword>
<feature type="domain" description="2Fe-2S ferredoxin-type" evidence="7">
    <location>
        <begin position="4"/>
        <end position="106"/>
    </location>
</feature>
<reference evidence="8" key="2">
    <citation type="submission" date="2020-09" db="EMBL/GenBank/DDBJ databases">
        <authorList>
            <person name="Sun Q."/>
            <person name="Kim S."/>
        </authorList>
    </citation>
    <scope>NUCLEOTIDE SEQUENCE</scope>
    <source>
        <strain evidence="8">KCTC 42590</strain>
    </source>
</reference>
<keyword evidence="4" id="KW-0408">Iron</keyword>
<comment type="similarity">
    <text evidence="1">Belongs to the adrenodoxin/putidaredoxin family.</text>
</comment>
<dbReference type="SUPFAM" id="SSF54292">
    <property type="entry name" value="2Fe-2S ferredoxin-like"/>
    <property type="match status" value="1"/>
</dbReference>
<dbReference type="GO" id="GO:0046872">
    <property type="term" value="F:metal ion binding"/>
    <property type="evidence" value="ECO:0007669"/>
    <property type="project" value="UniProtKB-KW"/>
</dbReference>
<dbReference type="PANTHER" id="PTHR23426:SF65">
    <property type="entry name" value="FERREDOXIN-2, MITOCHONDRIAL"/>
    <property type="match status" value="1"/>
</dbReference>
<keyword evidence="3" id="KW-0479">Metal-binding</keyword>
<evidence type="ECO:0000256" key="3">
    <source>
        <dbReference type="ARBA" id="ARBA00022723"/>
    </source>
</evidence>
<comment type="cofactor">
    <cofactor evidence="6">
        <name>[2Fe-2S] cluster</name>
        <dbReference type="ChEBI" id="CHEBI:190135"/>
    </cofactor>
</comment>
<evidence type="ECO:0000313" key="9">
    <source>
        <dbReference type="Proteomes" id="UP000630923"/>
    </source>
</evidence>
<evidence type="ECO:0000313" key="8">
    <source>
        <dbReference type="EMBL" id="GHF27537.1"/>
    </source>
</evidence>
<evidence type="ECO:0000259" key="7">
    <source>
        <dbReference type="PROSITE" id="PS51085"/>
    </source>
</evidence>
<dbReference type="InterPro" id="IPR001055">
    <property type="entry name" value="Adrenodoxin-like"/>
</dbReference>
<dbReference type="InterPro" id="IPR012675">
    <property type="entry name" value="Beta-grasp_dom_sf"/>
</dbReference>
<dbReference type="Proteomes" id="UP000630923">
    <property type="component" value="Unassembled WGS sequence"/>
</dbReference>
<organism evidence="8 9">
    <name type="scientific">Kordiimonas sediminis</name>
    <dbReference type="NCBI Taxonomy" id="1735581"/>
    <lineage>
        <taxon>Bacteria</taxon>
        <taxon>Pseudomonadati</taxon>
        <taxon>Pseudomonadota</taxon>
        <taxon>Alphaproteobacteria</taxon>
        <taxon>Kordiimonadales</taxon>
        <taxon>Kordiimonadaceae</taxon>
        <taxon>Kordiimonas</taxon>
    </lineage>
</organism>
<dbReference type="GO" id="GO:0051537">
    <property type="term" value="F:2 iron, 2 sulfur cluster binding"/>
    <property type="evidence" value="ECO:0007669"/>
    <property type="project" value="UniProtKB-KW"/>
</dbReference>
<dbReference type="EMBL" id="BNCI01000002">
    <property type="protein sequence ID" value="GHF27537.1"/>
    <property type="molecule type" value="Genomic_DNA"/>
</dbReference>